<dbReference type="GO" id="GO:0008360">
    <property type="term" value="P:regulation of cell shape"/>
    <property type="evidence" value="ECO:0007669"/>
    <property type="project" value="UniProtKB-KW"/>
</dbReference>
<organism evidence="14 15">
    <name type="scientific">Candidatus Mucispirillum faecigallinarum</name>
    <dbReference type="NCBI Taxonomy" id="2838699"/>
    <lineage>
        <taxon>Bacteria</taxon>
        <taxon>Pseudomonadati</taxon>
        <taxon>Deferribacterota</taxon>
        <taxon>Deferribacteres</taxon>
        <taxon>Deferribacterales</taxon>
        <taxon>Mucispirillaceae</taxon>
        <taxon>Mucispirillum</taxon>
    </lineage>
</organism>
<dbReference type="InterPro" id="IPR050068">
    <property type="entry name" value="MurA_subfamily"/>
</dbReference>
<dbReference type="NCBIfam" id="TIGR01072">
    <property type="entry name" value="murA"/>
    <property type="match status" value="1"/>
</dbReference>
<comment type="caution">
    <text evidence="14">The sequence shown here is derived from an EMBL/GenBank/DDBJ whole genome shotgun (WGS) entry which is preliminary data.</text>
</comment>
<dbReference type="GO" id="GO:0005737">
    <property type="term" value="C:cytoplasm"/>
    <property type="evidence" value="ECO:0007669"/>
    <property type="project" value="UniProtKB-SubCell"/>
</dbReference>
<dbReference type="PANTHER" id="PTHR43783">
    <property type="entry name" value="UDP-N-ACETYLGLUCOSAMINE 1-CARBOXYVINYLTRANSFERASE"/>
    <property type="match status" value="1"/>
</dbReference>
<dbReference type="CDD" id="cd01555">
    <property type="entry name" value="UdpNAET"/>
    <property type="match status" value="1"/>
</dbReference>
<accession>A0A9D2GUQ2</accession>
<evidence type="ECO:0000259" key="13">
    <source>
        <dbReference type="Pfam" id="PF00275"/>
    </source>
</evidence>
<dbReference type="EMBL" id="DXAQ01000159">
    <property type="protein sequence ID" value="HIZ90393.1"/>
    <property type="molecule type" value="Genomic_DNA"/>
</dbReference>
<protein>
    <recommendedName>
        <fullName evidence="12">UDP-N-acetylglucosamine 1-carboxyvinyltransferase</fullName>
        <ecNumber evidence="12">2.5.1.7</ecNumber>
    </recommendedName>
    <alternativeName>
        <fullName evidence="12">Enoylpyruvate transferase</fullName>
    </alternativeName>
    <alternativeName>
        <fullName evidence="12">UDP-N-acetylglucosamine enolpyruvyl transferase</fullName>
        <shortName evidence="12">EPT</shortName>
    </alternativeName>
</protein>
<evidence type="ECO:0000256" key="9">
    <source>
        <dbReference type="ARBA" id="ARBA00023316"/>
    </source>
</evidence>
<comment type="caution">
    <text evidence="12">Lacks conserved residue(s) required for the propagation of feature annotation.</text>
</comment>
<evidence type="ECO:0000256" key="5">
    <source>
        <dbReference type="ARBA" id="ARBA00022679"/>
    </source>
</evidence>
<keyword evidence="7 12" id="KW-0573">Peptidoglycan synthesis</keyword>
<proteinExistence type="inferred from homology"/>
<dbReference type="GO" id="GO:0019277">
    <property type="term" value="P:UDP-N-acetylgalactosamine biosynthetic process"/>
    <property type="evidence" value="ECO:0007669"/>
    <property type="project" value="InterPro"/>
</dbReference>
<dbReference type="Pfam" id="PF00275">
    <property type="entry name" value="EPSP_synthase"/>
    <property type="match status" value="1"/>
</dbReference>
<evidence type="ECO:0000256" key="6">
    <source>
        <dbReference type="ARBA" id="ARBA00022960"/>
    </source>
</evidence>
<keyword evidence="6 12" id="KW-0133">Cell shape</keyword>
<dbReference type="GO" id="GO:0051301">
    <property type="term" value="P:cell division"/>
    <property type="evidence" value="ECO:0007669"/>
    <property type="project" value="UniProtKB-KW"/>
</dbReference>
<dbReference type="InterPro" id="IPR001986">
    <property type="entry name" value="Enolpyruvate_Tfrase_dom"/>
</dbReference>
<dbReference type="Proteomes" id="UP000824176">
    <property type="component" value="Unassembled WGS sequence"/>
</dbReference>
<evidence type="ECO:0000313" key="15">
    <source>
        <dbReference type="Proteomes" id="UP000824176"/>
    </source>
</evidence>
<evidence type="ECO:0000256" key="2">
    <source>
        <dbReference type="ARBA" id="ARBA00004752"/>
    </source>
</evidence>
<evidence type="ECO:0000256" key="3">
    <source>
        <dbReference type="ARBA" id="ARBA00022490"/>
    </source>
</evidence>
<feature type="binding site" evidence="12">
    <location>
        <begin position="22"/>
        <end position="23"/>
    </location>
    <ligand>
        <name>phosphoenolpyruvate</name>
        <dbReference type="ChEBI" id="CHEBI:58702"/>
    </ligand>
</feature>
<evidence type="ECO:0000256" key="10">
    <source>
        <dbReference type="ARBA" id="ARBA00038367"/>
    </source>
</evidence>
<dbReference type="EC" id="2.5.1.7" evidence="12"/>
<comment type="pathway">
    <text evidence="2 12">Cell wall biogenesis; peptidoglycan biosynthesis.</text>
</comment>
<dbReference type="InterPro" id="IPR005750">
    <property type="entry name" value="UDP_GlcNAc_COvinyl_MurA"/>
</dbReference>
<dbReference type="PANTHER" id="PTHR43783:SF1">
    <property type="entry name" value="UDP-N-ACETYLGLUCOSAMINE 1-CARBOXYVINYLTRANSFERASE"/>
    <property type="match status" value="1"/>
</dbReference>
<comment type="function">
    <text evidence="12">Cell wall formation. Adds enolpyruvyl to UDP-N-acetylglucosamine.</text>
</comment>
<feature type="modified residue" description="2-(S-cysteinyl)pyruvic acid O-phosphothioketal" evidence="12">
    <location>
        <position position="116"/>
    </location>
</feature>
<dbReference type="Gene3D" id="3.65.10.10">
    <property type="entry name" value="Enolpyruvate transferase domain"/>
    <property type="match status" value="2"/>
</dbReference>
<evidence type="ECO:0000256" key="11">
    <source>
        <dbReference type="ARBA" id="ARBA00047527"/>
    </source>
</evidence>
<dbReference type="AlphaFoldDB" id="A0A9D2GUQ2"/>
<feature type="binding site" evidence="12">
    <location>
        <position position="305"/>
    </location>
    <ligand>
        <name>UDP-N-acetyl-alpha-D-glucosamine</name>
        <dbReference type="ChEBI" id="CHEBI:57705"/>
    </ligand>
</feature>
<name>A0A9D2GUQ2_9BACT</name>
<evidence type="ECO:0000256" key="12">
    <source>
        <dbReference type="HAMAP-Rule" id="MF_00111"/>
    </source>
</evidence>
<feature type="binding site" evidence="12">
    <location>
        <position position="327"/>
    </location>
    <ligand>
        <name>UDP-N-acetyl-alpha-D-glucosamine</name>
        <dbReference type="ChEBI" id="CHEBI:57705"/>
    </ligand>
</feature>
<dbReference type="FunFam" id="3.65.10.10:FF:000001">
    <property type="entry name" value="UDP-N-acetylglucosamine 1-carboxyvinyltransferase"/>
    <property type="match status" value="1"/>
</dbReference>
<evidence type="ECO:0000313" key="14">
    <source>
        <dbReference type="EMBL" id="HIZ90393.1"/>
    </source>
</evidence>
<feature type="domain" description="Enolpyruvate transferase" evidence="13">
    <location>
        <begin position="8"/>
        <end position="406"/>
    </location>
</feature>
<comment type="similarity">
    <text evidence="10 12">Belongs to the EPSP synthase family. MurA subfamily.</text>
</comment>
<feature type="binding site" evidence="12">
    <location>
        <position position="92"/>
    </location>
    <ligand>
        <name>UDP-N-acetyl-alpha-D-glucosamine</name>
        <dbReference type="ChEBI" id="CHEBI:57705"/>
    </ligand>
</feature>
<gene>
    <name evidence="12 14" type="primary">murA</name>
    <name evidence="14" type="ORF">H9804_10640</name>
</gene>
<dbReference type="GO" id="GO:0071555">
    <property type="term" value="P:cell wall organization"/>
    <property type="evidence" value="ECO:0007669"/>
    <property type="project" value="UniProtKB-KW"/>
</dbReference>
<reference evidence="14" key="1">
    <citation type="journal article" date="2021" name="PeerJ">
        <title>Extensive microbial diversity within the chicken gut microbiome revealed by metagenomics and culture.</title>
        <authorList>
            <person name="Gilroy R."/>
            <person name="Ravi A."/>
            <person name="Getino M."/>
            <person name="Pursley I."/>
            <person name="Horton D.L."/>
            <person name="Alikhan N.F."/>
            <person name="Baker D."/>
            <person name="Gharbi K."/>
            <person name="Hall N."/>
            <person name="Watson M."/>
            <person name="Adriaenssens E.M."/>
            <person name="Foster-Nyarko E."/>
            <person name="Jarju S."/>
            <person name="Secka A."/>
            <person name="Antonio M."/>
            <person name="Oren A."/>
            <person name="Chaudhuri R.R."/>
            <person name="La Ragione R."/>
            <person name="Hildebrand F."/>
            <person name="Pallen M.J."/>
        </authorList>
    </citation>
    <scope>NUCLEOTIDE SEQUENCE</scope>
    <source>
        <strain evidence="14">ChiW4-1371</strain>
    </source>
</reference>
<feature type="binding site" evidence="12">
    <location>
        <begin position="121"/>
        <end position="125"/>
    </location>
    <ligand>
        <name>UDP-N-acetyl-alpha-D-glucosamine</name>
        <dbReference type="ChEBI" id="CHEBI:57705"/>
    </ligand>
</feature>
<comment type="catalytic activity">
    <reaction evidence="11 12">
        <text>phosphoenolpyruvate + UDP-N-acetyl-alpha-D-glucosamine = UDP-N-acetyl-3-O-(1-carboxyvinyl)-alpha-D-glucosamine + phosphate</text>
        <dbReference type="Rhea" id="RHEA:18681"/>
        <dbReference type="ChEBI" id="CHEBI:43474"/>
        <dbReference type="ChEBI" id="CHEBI:57705"/>
        <dbReference type="ChEBI" id="CHEBI:58702"/>
        <dbReference type="ChEBI" id="CHEBI:68483"/>
        <dbReference type="EC" id="2.5.1.7"/>
    </reaction>
</comment>
<sequence>MEQLIIESCKSLNGQVTISGAKNSSLPIFAASILAAGTYHISNIPALRDIRTMFKLLKNVGIDSSFENNSAVLTNNDTESFEAPYELVKTMRASILVLGPLLAKKGRAKVSLPGGCAIGERPVDLHIAALEKMGAKIEVKDGYIFAECKKLQGREIVFDKVTVTGTENIMMAAVLAEGTTLLKNAAQEPEVQDLADFLRKMGAKIEGDGTNTIKIEGVAKLHSADHEVMADRIEAGTFLCAVAGIGGDITLKKCPVYALDAVIEKLRLAGLEINIIDNETINAKMHGKIKAVNVQTAPYPGFPTDMQAQFMAVMLKSDGVSVINESIFENRFMHVPELKRMGADISLNDSNAIVKGVSSFSGAPVMASDLRASAGLVIAALMADHTSSVHRIYHLDRGYDGFEKKLNSLGANIIRAEDNE</sequence>
<evidence type="ECO:0000256" key="8">
    <source>
        <dbReference type="ARBA" id="ARBA00023306"/>
    </source>
</evidence>
<evidence type="ECO:0000256" key="1">
    <source>
        <dbReference type="ARBA" id="ARBA00004496"/>
    </source>
</evidence>
<keyword evidence="5 12" id="KW-0808">Transferase</keyword>
<dbReference type="GO" id="GO:0009252">
    <property type="term" value="P:peptidoglycan biosynthetic process"/>
    <property type="evidence" value="ECO:0007669"/>
    <property type="project" value="UniProtKB-UniRule"/>
</dbReference>
<reference evidence="14" key="2">
    <citation type="submission" date="2021-04" db="EMBL/GenBank/DDBJ databases">
        <authorList>
            <person name="Gilroy R."/>
        </authorList>
    </citation>
    <scope>NUCLEOTIDE SEQUENCE</scope>
    <source>
        <strain evidence="14">ChiW4-1371</strain>
    </source>
</reference>
<feature type="active site" description="Proton donor" evidence="12">
    <location>
        <position position="116"/>
    </location>
</feature>
<dbReference type="HAMAP" id="MF_00111">
    <property type="entry name" value="MurA"/>
    <property type="match status" value="1"/>
</dbReference>
<comment type="subcellular location">
    <subcellularLocation>
        <location evidence="1 12">Cytoplasm</location>
    </subcellularLocation>
</comment>
<dbReference type="GO" id="GO:0008760">
    <property type="term" value="F:UDP-N-acetylglucosamine 1-carboxyvinyltransferase activity"/>
    <property type="evidence" value="ECO:0007669"/>
    <property type="project" value="UniProtKB-UniRule"/>
</dbReference>
<keyword evidence="12" id="KW-0670">Pyruvate</keyword>
<keyword evidence="8 12" id="KW-0131">Cell cycle</keyword>
<dbReference type="InterPro" id="IPR036968">
    <property type="entry name" value="Enolpyruvate_Tfrase_sf"/>
</dbReference>
<dbReference type="SUPFAM" id="SSF55205">
    <property type="entry name" value="EPT/RTPC-like"/>
    <property type="match status" value="1"/>
</dbReference>
<keyword evidence="3 12" id="KW-0963">Cytoplasm</keyword>
<keyword evidence="4 12" id="KW-0132">Cell division</keyword>
<evidence type="ECO:0000256" key="7">
    <source>
        <dbReference type="ARBA" id="ARBA00022984"/>
    </source>
</evidence>
<dbReference type="NCBIfam" id="NF006873">
    <property type="entry name" value="PRK09369.1"/>
    <property type="match status" value="1"/>
</dbReference>
<keyword evidence="9 12" id="KW-0961">Cell wall biogenesis/degradation</keyword>
<evidence type="ECO:0000256" key="4">
    <source>
        <dbReference type="ARBA" id="ARBA00022618"/>
    </source>
</evidence>
<dbReference type="InterPro" id="IPR013792">
    <property type="entry name" value="RNA3'P_cycl/enolpyr_Trfase_a/b"/>
</dbReference>